<evidence type="ECO:0000313" key="4">
    <source>
        <dbReference type="Proteomes" id="UP000594638"/>
    </source>
</evidence>
<feature type="region of interest" description="Disordered" evidence="1">
    <location>
        <begin position="1"/>
        <end position="21"/>
    </location>
</feature>
<comment type="caution">
    <text evidence="3">The sequence shown here is derived from an EMBL/GenBank/DDBJ whole genome shotgun (WGS) entry which is preliminary data.</text>
</comment>
<accession>A0A8S0Q6Q1</accession>
<proteinExistence type="predicted"/>
<feature type="compositionally biased region" description="Polar residues" evidence="1">
    <location>
        <begin position="1"/>
        <end position="19"/>
    </location>
</feature>
<keyword evidence="2" id="KW-0812">Transmembrane</keyword>
<keyword evidence="2" id="KW-0472">Membrane</keyword>
<gene>
    <name evidence="3" type="ORF">OLEA9_A095718</name>
</gene>
<evidence type="ECO:0000256" key="1">
    <source>
        <dbReference type="SAM" id="MobiDB-lite"/>
    </source>
</evidence>
<feature type="transmembrane region" description="Helical" evidence="2">
    <location>
        <begin position="38"/>
        <end position="60"/>
    </location>
</feature>
<feature type="non-terminal residue" evidence="3">
    <location>
        <position position="1"/>
    </location>
</feature>
<name>A0A8S0Q6Q1_OLEEU</name>
<dbReference type="EMBL" id="CACTIH010000644">
    <property type="protein sequence ID" value="CAA2961851.1"/>
    <property type="molecule type" value="Genomic_DNA"/>
</dbReference>
<sequence>LSTAKEIYTTPTTSQNSQIPAKPYSIRRRNSSANGSGVGGVIFGTQTLNLLHLILIGLVIENSIKTS</sequence>
<organism evidence="3 4">
    <name type="scientific">Olea europaea subsp. europaea</name>
    <dbReference type="NCBI Taxonomy" id="158383"/>
    <lineage>
        <taxon>Eukaryota</taxon>
        <taxon>Viridiplantae</taxon>
        <taxon>Streptophyta</taxon>
        <taxon>Embryophyta</taxon>
        <taxon>Tracheophyta</taxon>
        <taxon>Spermatophyta</taxon>
        <taxon>Magnoliopsida</taxon>
        <taxon>eudicotyledons</taxon>
        <taxon>Gunneridae</taxon>
        <taxon>Pentapetalae</taxon>
        <taxon>asterids</taxon>
        <taxon>lamiids</taxon>
        <taxon>Lamiales</taxon>
        <taxon>Oleaceae</taxon>
        <taxon>Oleeae</taxon>
        <taxon>Olea</taxon>
    </lineage>
</organism>
<protein>
    <submittedName>
        <fullName evidence="3">Uncharacterized protein</fullName>
    </submittedName>
</protein>
<dbReference type="Gramene" id="OE9A095718T1">
    <property type="protein sequence ID" value="OE9A095718C1"/>
    <property type="gene ID" value="OE9A095718"/>
</dbReference>
<evidence type="ECO:0000313" key="3">
    <source>
        <dbReference type="EMBL" id="CAA2961851.1"/>
    </source>
</evidence>
<dbReference type="Proteomes" id="UP000594638">
    <property type="component" value="Unassembled WGS sequence"/>
</dbReference>
<reference evidence="3 4" key="1">
    <citation type="submission" date="2019-12" db="EMBL/GenBank/DDBJ databases">
        <authorList>
            <person name="Alioto T."/>
            <person name="Alioto T."/>
            <person name="Gomez Garrido J."/>
        </authorList>
    </citation>
    <scope>NUCLEOTIDE SEQUENCE [LARGE SCALE GENOMIC DNA]</scope>
</reference>
<keyword evidence="2" id="KW-1133">Transmembrane helix</keyword>
<keyword evidence="4" id="KW-1185">Reference proteome</keyword>
<dbReference type="AlphaFoldDB" id="A0A8S0Q6Q1"/>
<evidence type="ECO:0000256" key="2">
    <source>
        <dbReference type="SAM" id="Phobius"/>
    </source>
</evidence>